<name>A0A7D6GJH6_9EURY</name>
<dbReference type="RefSeq" id="WP_180840271.1">
    <property type="nucleotide sequence ID" value="NZ_CP059154.1"/>
</dbReference>
<organism evidence="1 2">
    <name type="scientific">Natrinema zhouii</name>
    <dbReference type="NCBI Taxonomy" id="1710539"/>
    <lineage>
        <taxon>Archaea</taxon>
        <taxon>Methanobacteriati</taxon>
        <taxon>Methanobacteriota</taxon>
        <taxon>Stenosarchaea group</taxon>
        <taxon>Halobacteria</taxon>
        <taxon>Halobacteriales</taxon>
        <taxon>Natrialbaceae</taxon>
        <taxon>Natrinema</taxon>
    </lineage>
</organism>
<sequence length="95" mass="10418">MDSTSSSGGTTGVQHITAGTHRGNVALVLSINAWMSKDDVHRAITEDDSIPKPKSASGASSVLADMWRHDNVHRIEVVDQPFRYVYKLKENVVVK</sequence>
<evidence type="ECO:0008006" key="3">
    <source>
        <dbReference type="Google" id="ProtNLM"/>
    </source>
</evidence>
<proteinExistence type="predicted"/>
<reference evidence="1 2" key="1">
    <citation type="submission" date="2020-07" db="EMBL/GenBank/DDBJ databases">
        <title>Natrinema (YPL30) sp. nov. and Haloterrigena xxxxxx (YPL8) sp. nov., isolated from a salt mine.</title>
        <authorList>
            <person name="Cui H."/>
        </authorList>
    </citation>
    <scope>NUCLEOTIDE SEQUENCE [LARGE SCALE GENOMIC DNA]</scope>
    <source>
        <strain evidence="1 2">YPL13</strain>
    </source>
</reference>
<evidence type="ECO:0000313" key="1">
    <source>
        <dbReference type="EMBL" id="QLK25080.1"/>
    </source>
</evidence>
<dbReference type="GeneID" id="56144204"/>
<dbReference type="EMBL" id="CP059154">
    <property type="protein sequence ID" value="QLK25080.1"/>
    <property type="molecule type" value="Genomic_DNA"/>
</dbReference>
<evidence type="ECO:0000313" key="2">
    <source>
        <dbReference type="Proteomes" id="UP000510869"/>
    </source>
</evidence>
<keyword evidence="2" id="KW-1185">Reference proteome</keyword>
<dbReference type="Proteomes" id="UP000510869">
    <property type="component" value="Chromosome"/>
</dbReference>
<dbReference type="AlphaFoldDB" id="A0A7D6GJH6"/>
<dbReference type="KEGG" id="nay:HYG81_13325"/>
<protein>
    <recommendedName>
        <fullName evidence="3">MarR family transcriptional regulator</fullName>
    </recommendedName>
</protein>
<accession>A0A7D6GJH6</accession>
<gene>
    <name evidence="1" type="ORF">HYG81_13325</name>
</gene>